<proteinExistence type="predicted"/>
<evidence type="ECO:0000256" key="2">
    <source>
        <dbReference type="SAM" id="Phobius"/>
    </source>
</evidence>
<sequence length="183" mass="19478">MTDYLNDERDFAPFDEARGDAIRTALMAHVAEGAKKPARKRRRIITIVVPSVLLAIAVTGATLWLVKPVTDQGAVHCFARAEIDWFGGFPGATVSAAAPNAEQVPVDDAIALCTQVWKDGLLDPEVADGTPQGPDGRPIVNERRDSPVPDPLTVCVMRDGTAAVLPGPATICSRAGLASRQER</sequence>
<accession>A0A2M9C071</accession>
<dbReference type="AlphaFoldDB" id="A0A2M9C071"/>
<protein>
    <submittedName>
        <fullName evidence="3">Uncharacterized protein</fullName>
    </submittedName>
</protein>
<name>A0A2M9C071_9MICO</name>
<comment type="caution">
    <text evidence="3">The sequence shown here is derived from an EMBL/GenBank/DDBJ whole genome shotgun (WGS) entry which is preliminary data.</text>
</comment>
<dbReference type="EMBL" id="PGFB01000002">
    <property type="protein sequence ID" value="PJJ63729.1"/>
    <property type="molecule type" value="Genomic_DNA"/>
</dbReference>
<keyword evidence="2" id="KW-1133">Transmembrane helix</keyword>
<dbReference type="RefSeq" id="WP_100344191.1">
    <property type="nucleotide sequence ID" value="NZ_PGFB01000002.1"/>
</dbReference>
<organism evidence="3 4">
    <name type="scientific">Compostimonas suwonensis</name>
    <dbReference type="NCBI Taxonomy" id="1048394"/>
    <lineage>
        <taxon>Bacteria</taxon>
        <taxon>Bacillati</taxon>
        <taxon>Actinomycetota</taxon>
        <taxon>Actinomycetes</taxon>
        <taxon>Micrococcales</taxon>
        <taxon>Microbacteriaceae</taxon>
        <taxon>Compostimonas</taxon>
    </lineage>
</organism>
<keyword evidence="4" id="KW-1185">Reference proteome</keyword>
<reference evidence="3 4" key="1">
    <citation type="submission" date="2017-11" db="EMBL/GenBank/DDBJ databases">
        <title>Genomic Encyclopedia of Archaeal and Bacterial Type Strains, Phase II (KMG-II): From Individual Species to Whole Genera.</title>
        <authorList>
            <person name="Goeker M."/>
        </authorList>
    </citation>
    <scope>NUCLEOTIDE SEQUENCE [LARGE SCALE GENOMIC DNA]</scope>
    <source>
        <strain evidence="3 4">DSM 25625</strain>
    </source>
</reference>
<dbReference type="Proteomes" id="UP000230161">
    <property type="component" value="Unassembled WGS sequence"/>
</dbReference>
<evidence type="ECO:0000313" key="4">
    <source>
        <dbReference type="Proteomes" id="UP000230161"/>
    </source>
</evidence>
<evidence type="ECO:0000313" key="3">
    <source>
        <dbReference type="EMBL" id="PJJ63729.1"/>
    </source>
</evidence>
<feature type="transmembrane region" description="Helical" evidence="2">
    <location>
        <begin position="44"/>
        <end position="66"/>
    </location>
</feature>
<dbReference type="OrthoDB" id="4936454at2"/>
<feature type="region of interest" description="Disordered" evidence="1">
    <location>
        <begin position="123"/>
        <end position="146"/>
    </location>
</feature>
<evidence type="ECO:0000256" key="1">
    <source>
        <dbReference type="SAM" id="MobiDB-lite"/>
    </source>
</evidence>
<gene>
    <name evidence="3" type="ORF">CLV54_1403</name>
</gene>
<keyword evidence="2" id="KW-0812">Transmembrane</keyword>
<keyword evidence="2" id="KW-0472">Membrane</keyword>